<name>A0ABD1B8B7_CARAN</name>
<evidence type="ECO:0008006" key="3">
    <source>
        <dbReference type="Google" id="ProtNLM"/>
    </source>
</evidence>
<dbReference type="AlphaFoldDB" id="A0ABD1B8B7"/>
<proteinExistence type="predicted"/>
<evidence type="ECO:0000313" key="1">
    <source>
        <dbReference type="EMBL" id="KAL1215186.1"/>
    </source>
</evidence>
<comment type="caution">
    <text evidence="1">The sequence shown here is derived from an EMBL/GenBank/DDBJ whole genome shotgun (WGS) entry which is preliminary data.</text>
</comment>
<gene>
    <name evidence="1" type="ORF">V5N11_016954</name>
</gene>
<dbReference type="PANTHER" id="PTHR34222">
    <property type="entry name" value="GAG_PRE-INTEGRS DOMAIN-CONTAINING PROTEIN"/>
    <property type="match status" value="1"/>
</dbReference>
<organism evidence="1 2">
    <name type="scientific">Cardamine amara subsp. amara</name>
    <dbReference type="NCBI Taxonomy" id="228776"/>
    <lineage>
        <taxon>Eukaryota</taxon>
        <taxon>Viridiplantae</taxon>
        <taxon>Streptophyta</taxon>
        <taxon>Embryophyta</taxon>
        <taxon>Tracheophyta</taxon>
        <taxon>Spermatophyta</taxon>
        <taxon>Magnoliopsida</taxon>
        <taxon>eudicotyledons</taxon>
        <taxon>Gunneridae</taxon>
        <taxon>Pentapetalae</taxon>
        <taxon>rosids</taxon>
        <taxon>malvids</taxon>
        <taxon>Brassicales</taxon>
        <taxon>Brassicaceae</taxon>
        <taxon>Cardamineae</taxon>
        <taxon>Cardamine</taxon>
    </lineage>
</organism>
<protein>
    <recommendedName>
        <fullName evidence="3">CCHC-type domain-containing protein</fullName>
    </recommendedName>
</protein>
<dbReference type="EMBL" id="JBANAX010000290">
    <property type="protein sequence ID" value="KAL1215186.1"/>
    <property type="molecule type" value="Genomic_DNA"/>
</dbReference>
<evidence type="ECO:0000313" key="2">
    <source>
        <dbReference type="Proteomes" id="UP001558713"/>
    </source>
</evidence>
<dbReference type="PANTHER" id="PTHR34222:SF28">
    <property type="entry name" value="CCHC-TYPE DOMAIN-CONTAINING PROTEIN"/>
    <property type="match status" value="1"/>
</dbReference>
<sequence>MSPSPSLSAAYSLIQQEEKHQSISRASDIRPDAVGFSAQISSPNTLHVSRGRPSFTCTHCGKSGHEVSRCYQLIGYPDVSSSAGRGRGKGRGRGVSFAAGRANSAQLTAGVSASPHTITSLDREGLSLSDSQWEQLVNLLRTPALTTFWYYY</sequence>
<reference evidence="1 2" key="1">
    <citation type="submission" date="2024-04" db="EMBL/GenBank/DDBJ databases">
        <title>Genome assembly C_amara_ONT_v2.</title>
        <authorList>
            <person name="Yant L."/>
            <person name="Moore C."/>
            <person name="Slenker M."/>
        </authorList>
    </citation>
    <scope>NUCLEOTIDE SEQUENCE [LARGE SCALE GENOMIC DNA]</scope>
    <source>
        <tissue evidence="1">Leaf</tissue>
    </source>
</reference>
<accession>A0ABD1B8B7</accession>
<dbReference type="Proteomes" id="UP001558713">
    <property type="component" value="Unassembled WGS sequence"/>
</dbReference>
<keyword evidence="2" id="KW-1185">Reference proteome</keyword>